<evidence type="ECO:0000256" key="2">
    <source>
        <dbReference type="SAM" id="SignalP"/>
    </source>
</evidence>
<sequence length="240" mass="26868">MRLLLFAQCLVLLSHFANANTEIVNFSVQLEDNLAVPGVWPSLHYGHSEEQWTGQPAPLQLTEQHICKPAHLFSPLGMIPGRTSCSHEIWTMLDLDQETWRNFSKFTLRISYPASSPTEFSIKIFSPSELHNEISTPSSMYNSTLKIPGSPSMTRRKYARIRLSHTGVSIGSPQPPPVTFNVILEPLYFQVLPASVIPILSFLVPLVVIGIVSTFPINRFFRGLAESARSESRAGCLKYQ</sequence>
<dbReference type="STRING" id="933084.A0A067QK21"/>
<dbReference type="HOGENOM" id="CLU_099928_0_0_1"/>
<feature type="chain" id="PRO_5001644104" evidence="2">
    <location>
        <begin position="20"/>
        <end position="240"/>
    </location>
</feature>
<feature type="transmembrane region" description="Helical" evidence="1">
    <location>
        <begin position="187"/>
        <end position="212"/>
    </location>
</feature>
<dbReference type="AlphaFoldDB" id="A0A067QK21"/>
<keyword evidence="1" id="KW-1133">Transmembrane helix</keyword>
<dbReference type="InParanoid" id="A0A067QK21"/>
<dbReference type="Proteomes" id="UP000027265">
    <property type="component" value="Unassembled WGS sequence"/>
</dbReference>
<protein>
    <submittedName>
        <fullName evidence="3">Uncharacterized protein</fullName>
    </submittedName>
</protein>
<gene>
    <name evidence="3" type="ORF">JAAARDRAFT_28899</name>
</gene>
<keyword evidence="1" id="KW-0472">Membrane</keyword>
<keyword evidence="1" id="KW-0812">Transmembrane</keyword>
<evidence type="ECO:0000313" key="4">
    <source>
        <dbReference type="Proteomes" id="UP000027265"/>
    </source>
</evidence>
<feature type="signal peptide" evidence="2">
    <location>
        <begin position="1"/>
        <end position="19"/>
    </location>
</feature>
<keyword evidence="2" id="KW-0732">Signal</keyword>
<proteinExistence type="predicted"/>
<dbReference type="OrthoDB" id="3360032at2759"/>
<keyword evidence="4" id="KW-1185">Reference proteome</keyword>
<evidence type="ECO:0000313" key="3">
    <source>
        <dbReference type="EMBL" id="KDQ62931.1"/>
    </source>
</evidence>
<organism evidence="3 4">
    <name type="scientific">Jaapia argillacea MUCL 33604</name>
    <dbReference type="NCBI Taxonomy" id="933084"/>
    <lineage>
        <taxon>Eukaryota</taxon>
        <taxon>Fungi</taxon>
        <taxon>Dikarya</taxon>
        <taxon>Basidiomycota</taxon>
        <taxon>Agaricomycotina</taxon>
        <taxon>Agaricomycetes</taxon>
        <taxon>Agaricomycetidae</taxon>
        <taxon>Jaapiales</taxon>
        <taxon>Jaapiaceae</taxon>
        <taxon>Jaapia</taxon>
    </lineage>
</organism>
<name>A0A067QK21_9AGAM</name>
<evidence type="ECO:0000256" key="1">
    <source>
        <dbReference type="SAM" id="Phobius"/>
    </source>
</evidence>
<dbReference type="EMBL" id="KL197710">
    <property type="protein sequence ID" value="KDQ62931.1"/>
    <property type="molecule type" value="Genomic_DNA"/>
</dbReference>
<accession>A0A067QK21</accession>
<reference evidence="4" key="1">
    <citation type="journal article" date="2014" name="Proc. Natl. Acad. Sci. U.S.A.">
        <title>Extensive sampling of basidiomycete genomes demonstrates inadequacy of the white-rot/brown-rot paradigm for wood decay fungi.</title>
        <authorList>
            <person name="Riley R."/>
            <person name="Salamov A.A."/>
            <person name="Brown D.W."/>
            <person name="Nagy L.G."/>
            <person name="Floudas D."/>
            <person name="Held B.W."/>
            <person name="Levasseur A."/>
            <person name="Lombard V."/>
            <person name="Morin E."/>
            <person name="Otillar R."/>
            <person name="Lindquist E.A."/>
            <person name="Sun H."/>
            <person name="LaButti K.M."/>
            <person name="Schmutz J."/>
            <person name="Jabbour D."/>
            <person name="Luo H."/>
            <person name="Baker S.E."/>
            <person name="Pisabarro A.G."/>
            <person name="Walton J.D."/>
            <person name="Blanchette R.A."/>
            <person name="Henrissat B."/>
            <person name="Martin F."/>
            <person name="Cullen D."/>
            <person name="Hibbett D.S."/>
            <person name="Grigoriev I.V."/>
        </authorList>
    </citation>
    <scope>NUCLEOTIDE SEQUENCE [LARGE SCALE GENOMIC DNA]</scope>
    <source>
        <strain evidence="4">MUCL 33604</strain>
    </source>
</reference>